<keyword evidence="2" id="KW-1185">Reference proteome</keyword>
<dbReference type="AlphaFoldDB" id="A0AAV4VCY0"/>
<accession>A0AAV4VCY0</accession>
<gene>
    <name evidence="1" type="ORF">CEXT_15361</name>
</gene>
<name>A0AAV4VCY0_CAEEX</name>
<sequence>MIINGTLPDARKQDYERQRRLLQRVKEEPSIVSIAFTCQNDYEWWQSYPMRENRIMKGTRPSPAEKEKAERRTWKKMKVICQQDGGQEFEMMPRQYGDQQFAIDSA</sequence>
<organism evidence="1 2">
    <name type="scientific">Caerostris extrusa</name>
    <name type="common">Bark spider</name>
    <name type="synonym">Caerostris bankana</name>
    <dbReference type="NCBI Taxonomy" id="172846"/>
    <lineage>
        <taxon>Eukaryota</taxon>
        <taxon>Metazoa</taxon>
        <taxon>Ecdysozoa</taxon>
        <taxon>Arthropoda</taxon>
        <taxon>Chelicerata</taxon>
        <taxon>Arachnida</taxon>
        <taxon>Araneae</taxon>
        <taxon>Araneomorphae</taxon>
        <taxon>Entelegynae</taxon>
        <taxon>Araneoidea</taxon>
        <taxon>Araneidae</taxon>
        <taxon>Caerostris</taxon>
    </lineage>
</organism>
<evidence type="ECO:0000313" key="1">
    <source>
        <dbReference type="EMBL" id="GIY67928.1"/>
    </source>
</evidence>
<comment type="caution">
    <text evidence="1">The sequence shown here is derived from an EMBL/GenBank/DDBJ whole genome shotgun (WGS) entry which is preliminary data.</text>
</comment>
<dbReference type="EMBL" id="BPLR01014296">
    <property type="protein sequence ID" value="GIY67928.1"/>
    <property type="molecule type" value="Genomic_DNA"/>
</dbReference>
<proteinExistence type="predicted"/>
<reference evidence="1 2" key="1">
    <citation type="submission" date="2021-06" db="EMBL/GenBank/DDBJ databases">
        <title>Caerostris extrusa draft genome.</title>
        <authorList>
            <person name="Kono N."/>
            <person name="Arakawa K."/>
        </authorList>
    </citation>
    <scope>NUCLEOTIDE SEQUENCE [LARGE SCALE GENOMIC DNA]</scope>
</reference>
<dbReference type="Proteomes" id="UP001054945">
    <property type="component" value="Unassembled WGS sequence"/>
</dbReference>
<evidence type="ECO:0000313" key="2">
    <source>
        <dbReference type="Proteomes" id="UP001054945"/>
    </source>
</evidence>
<protein>
    <submittedName>
        <fullName evidence="1">Uncharacterized protein</fullName>
    </submittedName>
</protein>